<dbReference type="CDD" id="cd04187">
    <property type="entry name" value="DPM1_like_bac"/>
    <property type="match status" value="1"/>
</dbReference>
<dbReference type="SUPFAM" id="SSF53448">
    <property type="entry name" value="Nucleotide-diphospho-sugar transferases"/>
    <property type="match status" value="1"/>
</dbReference>
<evidence type="ECO:0000313" key="11">
    <source>
        <dbReference type="Proteomes" id="UP001155840"/>
    </source>
</evidence>
<protein>
    <submittedName>
        <fullName evidence="10">Glycosyltransferase family 2 protein</fullName>
    </submittedName>
</protein>
<gene>
    <name evidence="10" type="ORF">G8E10_03050</name>
</gene>
<evidence type="ECO:0000256" key="6">
    <source>
        <dbReference type="ARBA" id="ARBA00022989"/>
    </source>
</evidence>
<dbReference type="PANTHER" id="PTHR48090">
    <property type="entry name" value="UNDECAPRENYL-PHOSPHATE 4-DEOXY-4-FORMAMIDO-L-ARABINOSE TRANSFERASE-RELATED"/>
    <property type="match status" value="1"/>
</dbReference>
<dbReference type="Gene3D" id="3.90.550.10">
    <property type="entry name" value="Spore Coat Polysaccharide Biosynthesis Protein SpsA, Chain A"/>
    <property type="match status" value="1"/>
</dbReference>
<reference evidence="10" key="1">
    <citation type="submission" date="2020-03" db="EMBL/GenBank/DDBJ databases">
        <title>Ferranicluibacter endophyticum gen. nov., sp. nov., a new genus isolated from Rubus ulmifolius Schott. stem.</title>
        <authorList>
            <person name="Roca-Couso R."/>
            <person name="Flores-Felix J.D."/>
            <person name="Igual J.M."/>
            <person name="Rivas R."/>
        </authorList>
    </citation>
    <scope>NUCLEOTIDE SEQUENCE</scope>
    <source>
        <strain evidence="10">CRRU44</strain>
    </source>
</reference>
<dbReference type="Proteomes" id="UP001155840">
    <property type="component" value="Unassembled WGS sequence"/>
</dbReference>
<feature type="transmembrane region" description="Helical" evidence="8">
    <location>
        <begin position="287"/>
        <end position="310"/>
    </location>
</feature>
<evidence type="ECO:0000259" key="9">
    <source>
        <dbReference type="Pfam" id="PF00535"/>
    </source>
</evidence>
<evidence type="ECO:0000313" key="10">
    <source>
        <dbReference type="EMBL" id="NHT74727.1"/>
    </source>
</evidence>
<keyword evidence="2" id="KW-0328">Glycosyltransferase</keyword>
<keyword evidence="5" id="KW-0448">Lipopolysaccharide biosynthesis</keyword>
<keyword evidence="11" id="KW-1185">Reference proteome</keyword>
<name>A0AA43ZBE0_9HYPH</name>
<evidence type="ECO:0000256" key="4">
    <source>
        <dbReference type="ARBA" id="ARBA00022692"/>
    </source>
</evidence>
<feature type="transmembrane region" description="Helical" evidence="8">
    <location>
        <begin position="254"/>
        <end position="275"/>
    </location>
</feature>
<dbReference type="InterPro" id="IPR001173">
    <property type="entry name" value="Glyco_trans_2-like"/>
</dbReference>
<evidence type="ECO:0000256" key="1">
    <source>
        <dbReference type="ARBA" id="ARBA00022475"/>
    </source>
</evidence>
<sequence length="333" mass="37623">MRESTSVTQSGAETAGEVELSILIPVCNEEESIPPLFDKICDAMRDFGKPWELIIVDDGSTDGTLVNLHKEFARPGLDLRIVEFQRNFGKAAGLQAGIDVARGRLLVTLDGDLQNDPYDIPHMVTVLEERGLDLLCGWRKARQDGLVLRLIPSWFANRLIRKITGVHIHDYGCGLKLYRTDILRQIRILGGMHRFIPAWIATVVPTSRIGEMVVNHYPRQFGESKYGISRTFRVFLDLLSVLFFMRFRQRPAQFFGSIGLVFGAVCSLMFVYLAWTKFVLGQDIGTRPMFIIAVMLFIAAVQMITTGIVAEMLARMQVGETNYIVRRVHGRDD</sequence>
<dbReference type="InterPro" id="IPR029044">
    <property type="entry name" value="Nucleotide-diphossugar_trans"/>
</dbReference>
<comment type="caution">
    <text evidence="10">The sequence shown here is derived from an EMBL/GenBank/DDBJ whole genome shotgun (WGS) entry which is preliminary data.</text>
</comment>
<dbReference type="InterPro" id="IPR050256">
    <property type="entry name" value="Glycosyltransferase_2"/>
</dbReference>
<feature type="domain" description="Glycosyltransferase 2-like" evidence="9">
    <location>
        <begin position="21"/>
        <end position="186"/>
    </location>
</feature>
<dbReference type="AlphaFoldDB" id="A0AA43ZBE0"/>
<evidence type="ECO:0000256" key="5">
    <source>
        <dbReference type="ARBA" id="ARBA00022985"/>
    </source>
</evidence>
<evidence type="ECO:0000256" key="3">
    <source>
        <dbReference type="ARBA" id="ARBA00022679"/>
    </source>
</evidence>
<dbReference type="Pfam" id="PF00535">
    <property type="entry name" value="Glycos_transf_2"/>
    <property type="match status" value="1"/>
</dbReference>
<proteinExistence type="predicted"/>
<organism evidence="10 11">
    <name type="scientific">Ferranicluibacter rubi</name>
    <dbReference type="NCBI Taxonomy" id="2715133"/>
    <lineage>
        <taxon>Bacteria</taxon>
        <taxon>Pseudomonadati</taxon>
        <taxon>Pseudomonadota</taxon>
        <taxon>Alphaproteobacteria</taxon>
        <taxon>Hyphomicrobiales</taxon>
        <taxon>Rhizobiaceae</taxon>
        <taxon>Ferranicluibacter</taxon>
    </lineage>
</organism>
<dbReference type="RefSeq" id="WP_167126720.1">
    <property type="nucleotide sequence ID" value="NZ_JAANCM010000001.1"/>
</dbReference>
<dbReference type="EMBL" id="JAANCM010000001">
    <property type="protein sequence ID" value="NHT74727.1"/>
    <property type="molecule type" value="Genomic_DNA"/>
</dbReference>
<dbReference type="GO" id="GO:0005886">
    <property type="term" value="C:plasma membrane"/>
    <property type="evidence" value="ECO:0007669"/>
    <property type="project" value="TreeGrafter"/>
</dbReference>
<keyword evidence="7 8" id="KW-0472">Membrane</keyword>
<evidence type="ECO:0000256" key="7">
    <source>
        <dbReference type="ARBA" id="ARBA00023136"/>
    </source>
</evidence>
<dbReference type="GO" id="GO:0009103">
    <property type="term" value="P:lipopolysaccharide biosynthetic process"/>
    <property type="evidence" value="ECO:0007669"/>
    <property type="project" value="UniProtKB-KW"/>
</dbReference>
<evidence type="ECO:0000256" key="8">
    <source>
        <dbReference type="SAM" id="Phobius"/>
    </source>
</evidence>
<dbReference type="GO" id="GO:0016757">
    <property type="term" value="F:glycosyltransferase activity"/>
    <property type="evidence" value="ECO:0007669"/>
    <property type="project" value="UniProtKB-KW"/>
</dbReference>
<keyword evidence="1" id="KW-1003">Cell membrane</keyword>
<evidence type="ECO:0000256" key="2">
    <source>
        <dbReference type="ARBA" id="ARBA00022676"/>
    </source>
</evidence>
<keyword evidence="6 8" id="KW-1133">Transmembrane helix</keyword>
<keyword evidence="3" id="KW-0808">Transferase</keyword>
<keyword evidence="4 8" id="KW-0812">Transmembrane</keyword>
<accession>A0AA43ZBE0</accession>
<dbReference type="PANTHER" id="PTHR48090:SF3">
    <property type="entry name" value="UNDECAPRENYL-PHOSPHATE 4-DEOXY-4-FORMAMIDO-L-ARABINOSE TRANSFERASE"/>
    <property type="match status" value="1"/>
</dbReference>